<gene>
    <name evidence="2" type="ORF">SAMN05216363_4851</name>
</gene>
<dbReference type="RefSeq" id="WP_092380020.1">
    <property type="nucleotide sequence ID" value="NZ_LT629797.1"/>
</dbReference>
<dbReference type="Pfam" id="PF04402">
    <property type="entry name" value="SIMPL"/>
    <property type="match status" value="1"/>
</dbReference>
<feature type="signal peptide" evidence="1">
    <location>
        <begin position="1"/>
        <end position="25"/>
    </location>
</feature>
<dbReference type="PANTHER" id="PTHR34387:SF1">
    <property type="entry name" value="PERIPLASMIC IMMUNOGENIC PROTEIN"/>
    <property type="match status" value="1"/>
</dbReference>
<keyword evidence="1" id="KW-0732">Signal</keyword>
<dbReference type="GO" id="GO:0006974">
    <property type="term" value="P:DNA damage response"/>
    <property type="evidence" value="ECO:0007669"/>
    <property type="project" value="TreeGrafter"/>
</dbReference>
<dbReference type="Proteomes" id="UP000198675">
    <property type="component" value="Chromosome I"/>
</dbReference>
<dbReference type="PANTHER" id="PTHR34387">
    <property type="entry name" value="SLR1258 PROTEIN"/>
    <property type="match status" value="1"/>
</dbReference>
<protein>
    <submittedName>
        <fullName evidence="2">Predicted secreted protein</fullName>
    </submittedName>
</protein>
<evidence type="ECO:0000313" key="2">
    <source>
        <dbReference type="EMBL" id="SDV01480.1"/>
    </source>
</evidence>
<reference evidence="3" key="1">
    <citation type="submission" date="2016-10" db="EMBL/GenBank/DDBJ databases">
        <authorList>
            <person name="Varghese N."/>
            <person name="Submissions S."/>
        </authorList>
    </citation>
    <scope>NUCLEOTIDE SEQUENCE [LARGE SCALE GENOMIC DNA]</scope>
    <source>
        <strain evidence="3">KCTC 32246</strain>
    </source>
</reference>
<organism evidence="2 3">
    <name type="scientific">Pseudomonas sihuiensis</name>
    <dbReference type="NCBI Taxonomy" id="1274359"/>
    <lineage>
        <taxon>Bacteria</taxon>
        <taxon>Pseudomonadati</taxon>
        <taxon>Pseudomonadota</taxon>
        <taxon>Gammaproteobacteria</taxon>
        <taxon>Pseudomonadales</taxon>
        <taxon>Pseudomonadaceae</taxon>
        <taxon>Pseudomonas</taxon>
    </lineage>
</organism>
<dbReference type="InterPro" id="IPR007497">
    <property type="entry name" value="SIMPL/DUF541"/>
</dbReference>
<dbReference type="Gene3D" id="3.30.70.2970">
    <property type="entry name" value="Protein of unknown function (DUF541), domain 2"/>
    <property type="match status" value="1"/>
</dbReference>
<feature type="chain" id="PRO_5009281245" evidence="1">
    <location>
        <begin position="26"/>
        <end position="242"/>
    </location>
</feature>
<dbReference type="Gene3D" id="3.30.110.170">
    <property type="entry name" value="Protein of unknown function (DUF541), domain 1"/>
    <property type="match status" value="1"/>
</dbReference>
<dbReference type="AlphaFoldDB" id="A0A1H2N7K3"/>
<sequence length="242" mass="26261">MRTMTRIATGLAFTAASLASTGLLAAEARYNQIALRAEVNQEVAHDLMHVTLYTEAQHSDPAKLAAEITNTLNKTLEQVRQVRGVSVKLGSRHNYPVYSENKGDDKGQQISAWRERAEVRLESADFVRLSALTGELLQSMKMAGMDFSIATDTRKSREDALLKDAVNAFRARAQLATEALGGKGYKLVSLNLNTGGFQPPMAMRNFEAKGMAMMDAAPTPQIEAGTSQVTVSADGVIEVQMP</sequence>
<evidence type="ECO:0000256" key="1">
    <source>
        <dbReference type="SAM" id="SignalP"/>
    </source>
</evidence>
<accession>A0A1H2N7K3</accession>
<keyword evidence="3" id="KW-1185">Reference proteome</keyword>
<dbReference type="InterPro" id="IPR052022">
    <property type="entry name" value="26kDa_periplasmic_antigen"/>
</dbReference>
<dbReference type="EMBL" id="LT629797">
    <property type="protein sequence ID" value="SDV01480.1"/>
    <property type="molecule type" value="Genomic_DNA"/>
</dbReference>
<proteinExistence type="predicted"/>
<evidence type="ECO:0000313" key="3">
    <source>
        <dbReference type="Proteomes" id="UP000198675"/>
    </source>
</evidence>
<name>A0A1H2N7K3_9PSED</name>